<reference evidence="1" key="1">
    <citation type="submission" date="2013-07" db="EMBL/GenBank/DDBJ databases">
        <title>The genome of an arbuscular mycorrhizal fungus provides insights into the evolution of the oldest plant symbiosis.</title>
        <authorList>
            <consortium name="DOE Joint Genome Institute"/>
            <person name="Tisserant E."/>
            <person name="Malbreil M."/>
            <person name="Kuo A."/>
            <person name="Kohler A."/>
            <person name="Symeonidi A."/>
            <person name="Balestrini R."/>
            <person name="Charron P."/>
            <person name="Duensing N."/>
            <person name="Frei-dit-Frey N."/>
            <person name="Gianinazzi-Pearson V."/>
            <person name="Gilbert B."/>
            <person name="Handa Y."/>
            <person name="Hijri M."/>
            <person name="Kaul R."/>
            <person name="Kawaguchi M."/>
            <person name="Krajinski F."/>
            <person name="Lammers P."/>
            <person name="Lapierre D."/>
            <person name="Masclaux F.G."/>
            <person name="Murat C."/>
            <person name="Morin E."/>
            <person name="Ndikumana S."/>
            <person name="Pagni M."/>
            <person name="Petitpierre D."/>
            <person name="Requena N."/>
            <person name="Rosikiewicz P."/>
            <person name="Riley R."/>
            <person name="Saito K."/>
            <person name="San Clemente H."/>
            <person name="Shapiro H."/>
            <person name="van Tuinen D."/>
            <person name="Becard G."/>
            <person name="Bonfante P."/>
            <person name="Paszkowski U."/>
            <person name="Shachar-Hill Y."/>
            <person name="Young J.P."/>
            <person name="Sanders I.R."/>
            <person name="Henrissat B."/>
            <person name="Rensing S.A."/>
            <person name="Grigoriev I.V."/>
            <person name="Corradi N."/>
            <person name="Roux C."/>
            <person name="Martin F."/>
        </authorList>
    </citation>
    <scope>NUCLEOTIDE SEQUENCE</scope>
    <source>
        <strain evidence="1">DAOM 197198</strain>
    </source>
</reference>
<accession>U9U6V5</accession>
<organism evidence="1">
    <name type="scientific">Rhizophagus irregularis (strain DAOM 181602 / DAOM 197198 / MUCL 43194)</name>
    <name type="common">Arbuscular mycorrhizal fungus</name>
    <name type="synonym">Glomus intraradices</name>
    <dbReference type="NCBI Taxonomy" id="747089"/>
    <lineage>
        <taxon>Eukaryota</taxon>
        <taxon>Fungi</taxon>
        <taxon>Fungi incertae sedis</taxon>
        <taxon>Mucoromycota</taxon>
        <taxon>Glomeromycotina</taxon>
        <taxon>Glomeromycetes</taxon>
        <taxon>Glomerales</taxon>
        <taxon>Glomeraceae</taxon>
        <taxon>Rhizophagus</taxon>
    </lineage>
</organism>
<protein>
    <submittedName>
        <fullName evidence="1">Uncharacterized protein</fullName>
    </submittedName>
</protein>
<evidence type="ECO:0000313" key="1">
    <source>
        <dbReference type="EMBL" id="ESA16139.1"/>
    </source>
</evidence>
<gene>
    <name evidence="1" type="ORF">GLOINDRAFT_23115</name>
</gene>
<sequence length="111" mass="12707">MNCARYISADPERSLSQQIGFGGLWNGYDNCEGQRLGGINNENPVEPDRRTVPDRFLQIQKRSLSQQIGFGGLWNGYDNCEGQRLGGINNEDPVEVVDRFERRPYDKPIRF</sequence>
<name>U9U6V5_RHIID</name>
<proteinExistence type="predicted"/>
<dbReference type="EMBL" id="KI281290">
    <property type="protein sequence ID" value="ESA16139.1"/>
    <property type="molecule type" value="Genomic_DNA"/>
</dbReference>
<dbReference type="HOGENOM" id="CLU_2159719_0_0_1"/>
<dbReference type="AlphaFoldDB" id="U9U6V5"/>